<dbReference type="GeneID" id="19202410"/>
<dbReference type="OMA" id="CPITHID"/>
<organism evidence="2 3">
    <name type="scientific">Coniophora puteana (strain RWD-64-598)</name>
    <name type="common">Brown rot fungus</name>
    <dbReference type="NCBI Taxonomy" id="741705"/>
    <lineage>
        <taxon>Eukaryota</taxon>
        <taxon>Fungi</taxon>
        <taxon>Dikarya</taxon>
        <taxon>Basidiomycota</taxon>
        <taxon>Agaricomycotina</taxon>
        <taxon>Agaricomycetes</taxon>
        <taxon>Agaricomycetidae</taxon>
        <taxon>Boletales</taxon>
        <taxon>Coniophorineae</taxon>
        <taxon>Coniophoraceae</taxon>
        <taxon>Coniophora</taxon>
    </lineage>
</organism>
<sequence>MSRRKRSPTPAPSRSPSRPRSASPHHRRIVKKRHLDKSEPSSGTSHGRRSSPPPPKKAKNSHQSEETSRSDLVLSKRLSKECIHFAQFITRSGGLFSRVEEILHIAVDRALCREFEDYTTTLPPHLKEKERRMTAEARAWHDMIYAHIKDNCPLFYDLIRTDGRRDELFKRIDEMQSIASETRSNDFNGFKEYLGRYAVADIDSQKVLEPFVGKGTKRRTMGFNHDDLAPLLCPITHIDEYLANRDGTQAKLKNGKIKVTHRDLPAFTYAGDTPGEDFNPSNVKEGIFGGYMLERYAKHLFVAPSAATESEPVPLTNRSNAVLMRCPQIIPEHLAYLTIAIRGAATSQGKWGAKADVSYNWQAAHGHILKMVRLPKFKRVIDKAVRSLNKKVFGHEDGAKSLDVDSDDSDDESDSENVFSLLDAQLRASADSGDDSDSDKTASRAKHSDVTLQIQDTETAHFEHCSSTSPPPRRATSVFDEYEYDEEQETEPTSLPSSVCSQYSRRNERSPTQTANVERSKGKAREVEAPRAEVEDDSVTQHIRPNPKQYQSKTGALDARKAMSPSQDHRKSAKGPGQSSKHVIPSMPTRRSSRRTAKSPPPPAHRDAPSNLFNDDEDLTEPEDEALPPPAPKKVKKSTRSRQ</sequence>
<feature type="compositionally biased region" description="Low complexity" evidence="1">
    <location>
        <begin position="12"/>
        <end position="22"/>
    </location>
</feature>
<name>R7SFM0_CONPW</name>
<dbReference type="OrthoDB" id="3220614at2759"/>
<evidence type="ECO:0000313" key="2">
    <source>
        <dbReference type="EMBL" id="EIW73879.1"/>
    </source>
</evidence>
<accession>R7SFM0</accession>
<feature type="compositionally biased region" description="Polar residues" evidence="1">
    <location>
        <begin position="492"/>
        <end position="517"/>
    </location>
</feature>
<feature type="compositionally biased region" description="Polar residues" evidence="1">
    <location>
        <begin position="540"/>
        <end position="554"/>
    </location>
</feature>
<feature type="compositionally biased region" description="Basic residues" evidence="1">
    <location>
        <begin position="633"/>
        <end position="643"/>
    </location>
</feature>
<dbReference type="RefSeq" id="XP_007775947.1">
    <property type="nucleotide sequence ID" value="XM_007777757.1"/>
</dbReference>
<feature type="compositionally biased region" description="Acidic residues" evidence="1">
    <location>
        <begin position="614"/>
        <end position="626"/>
    </location>
</feature>
<dbReference type="AlphaFoldDB" id="R7SFM0"/>
<feature type="region of interest" description="Disordered" evidence="1">
    <location>
        <begin position="427"/>
        <end position="451"/>
    </location>
</feature>
<feature type="compositionally biased region" description="Basic and acidic residues" evidence="1">
    <location>
        <begin position="438"/>
        <end position="449"/>
    </location>
</feature>
<dbReference type="Pfam" id="PF20414">
    <property type="entry name" value="DUF6698"/>
    <property type="match status" value="1"/>
</dbReference>
<dbReference type="KEGG" id="cput:CONPUDRAFT_147994"/>
<feature type="region of interest" description="Disordered" evidence="1">
    <location>
        <begin position="483"/>
        <end position="643"/>
    </location>
</feature>
<dbReference type="InterPro" id="IPR046521">
    <property type="entry name" value="DUF6698"/>
</dbReference>
<proteinExistence type="predicted"/>
<dbReference type="Proteomes" id="UP000053558">
    <property type="component" value="Unassembled WGS sequence"/>
</dbReference>
<reference evidence="3" key="1">
    <citation type="journal article" date="2012" name="Science">
        <title>The Paleozoic origin of enzymatic lignin decomposition reconstructed from 31 fungal genomes.</title>
        <authorList>
            <person name="Floudas D."/>
            <person name="Binder M."/>
            <person name="Riley R."/>
            <person name="Barry K."/>
            <person name="Blanchette R.A."/>
            <person name="Henrissat B."/>
            <person name="Martinez A.T."/>
            <person name="Otillar R."/>
            <person name="Spatafora J.W."/>
            <person name="Yadav J.S."/>
            <person name="Aerts A."/>
            <person name="Benoit I."/>
            <person name="Boyd A."/>
            <person name="Carlson A."/>
            <person name="Copeland A."/>
            <person name="Coutinho P.M."/>
            <person name="de Vries R.P."/>
            <person name="Ferreira P."/>
            <person name="Findley K."/>
            <person name="Foster B."/>
            <person name="Gaskell J."/>
            <person name="Glotzer D."/>
            <person name="Gorecki P."/>
            <person name="Heitman J."/>
            <person name="Hesse C."/>
            <person name="Hori C."/>
            <person name="Igarashi K."/>
            <person name="Jurgens J.A."/>
            <person name="Kallen N."/>
            <person name="Kersten P."/>
            <person name="Kohler A."/>
            <person name="Kuees U."/>
            <person name="Kumar T.K.A."/>
            <person name="Kuo A."/>
            <person name="LaButti K."/>
            <person name="Larrondo L.F."/>
            <person name="Lindquist E."/>
            <person name="Ling A."/>
            <person name="Lombard V."/>
            <person name="Lucas S."/>
            <person name="Lundell T."/>
            <person name="Martin R."/>
            <person name="McLaughlin D.J."/>
            <person name="Morgenstern I."/>
            <person name="Morin E."/>
            <person name="Murat C."/>
            <person name="Nagy L.G."/>
            <person name="Nolan M."/>
            <person name="Ohm R.A."/>
            <person name="Patyshakuliyeva A."/>
            <person name="Rokas A."/>
            <person name="Ruiz-Duenas F.J."/>
            <person name="Sabat G."/>
            <person name="Salamov A."/>
            <person name="Samejima M."/>
            <person name="Schmutz J."/>
            <person name="Slot J.C."/>
            <person name="St John F."/>
            <person name="Stenlid J."/>
            <person name="Sun H."/>
            <person name="Sun S."/>
            <person name="Syed K."/>
            <person name="Tsang A."/>
            <person name="Wiebenga A."/>
            <person name="Young D."/>
            <person name="Pisabarro A."/>
            <person name="Eastwood D.C."/>
            <person name="Martin F."/>
            <person name="Cullen D."/>
            <person name="Grigoriev I.V."/>
            <person name="Hibbett D.S."/>
        </authorList>
    </citation>
    <scope>NUCLEOTIDE SEQUENCE [LARGE SCALE GENOMIC DNA]</scope>
    <source>
        <strain evidence="3">RWD-64-598 SS2</strain>
    </source>
</reference>
<protein>
    <submittedName>
        <fullName evidence="2">Uncharacterized protein</fullName>
    </submittedName>
</protein>
<feature type="region of interest" description="Disordered" evidence="1">
    <location>
        <begin position="1"/>
        <end position="72"/>
    </location>
</feature>
<feature type="compositionally biased region" description="Basic residues" evidence="1">
    <location>
        <begin position="23"/>
        <end position="35"/>
    </location>
</feature>
<keyword evidence="3" id="KW-1185">Reference proteome</keyword>
<evidence type="ECO:0000313" key="3">
    <source>
        <dbReference type="Proteomes" id="UP000053558"/>
    </source>
</evidence>
<feature type="compositionally biased region" description="Basic and acidic residues" evidence="1">
    <location>
        <begin position="518"/>
        <end position="533"/>
    </location>
</feature>
<dbReference type="EMBL" id="JH711612">
    <property type="protein sequence ID" value="EIW73879.1"/>
    <property type="molecule type" value="Genomic_DNA"/>
</dbReference>
<evidence type="ECO:0000256" key="1">
    <source>
        <dbReference type="SAM" id="MobiDB-lite"/>
    </source>
</evidence>
<gene>
    <name evidence="2" type="ORF">CONPUDRAFT_147994</name>
</gene>